<evidence type="ECO:0000259" key="2">
    <source>
        <dbReference type="SMART" id="SM01099"/>
    </source>
</evidence>
<accession>A0AAD8UST2</accession>
<evidence type="ECO:0000313" key="4">
    <source>
        <dbReference type="Proteomes" id="UP001230268"/>
    </source>
</evidence>
<evidence type="ECO:0000256" key="1">
    <source>
        <dbReference type="SAM" id="MobiDB-lite"/>
    </source>
</evidence>
<feature type="domain" description="CPW-WPC" evidence="2">
    <location>
        <begin position="25"/>
        <end position="91"/>
    </location>
</feature>
<keyword evidence="4" id="KW-1185">Reference proteome</keyword>
<proteinExistence type="predicted"/>
<dbReference type="InterPro" id="IPR006387">
    <property type="entry name" value="CPW_WPC_dom"/>
</dbReference>
<gene>
    <name evidence="3" type="ORF">BgAZ_102170</name>
</gene>
<feature type="compositionally biased region" description="Basic and acidic residues" evidence="1">
    <location>
        <begin position="332"/>
        <end position="352"/>
    </location>
</feature>
<sequence length="392" mass="44125">MLFMEDCNVKWPCKSSADKSDLSFCNNADRNFLQPCPENFLRHKQDSGYVCVPNFAGYMGPCNSIVSFENYSKESKMLWAQTCGTNWPCMTVCPFLFDKCPMDWVQAPDGACEAPASYKGPCEKRIHFTYYTQEMKRKKCIECDIPFECTSECNKDYDKCPVLWKSEEDGYCSPHSGSLNCVGLLIDIYKQAGNPQSEAKGASFYFGSLSQASKKLFESQCNTVEFPCMENDDDINWNLNCPVGWTISSEDLRSCQPPIINDDDVCKSQVAFNNEEDKRAFASLCQINWSAPLSTLVSKPVEKKLENDGPITDLGHLHAIDTTSGISSNHTKTIEKKDQKSPEQRGPKEKTVHIKAANTSLVSPYIVMSGSHKHRRPYKGFLREMHLLPGST</sequence>
<dbReference type="Pfam" id="PF09717">
    <property type="entry name" value="CPW_WPC"/>
    <property type="match status" value="3"/>
</dbReference>
<feature type="domain" description="CPW-WPC" evidence="2">
    <location>
        <begin position="93"/>
        <end position="151"/>
    </location>
</feature>
<dbReference type="Proteomes" id="UP001230268">
    <property type="component" value="Unassembled WGS sequence"/>
</dbReference>
<name>A0AAD8UST2_BABGI</name>
<feature type="region of interest" description="Disordered" evidence="1">
    <location>
        <begin position="322"/>
        <end position="352"/>
    </location>
</feature>
<dbReference type="SMART" id="SM01099">
    <property type="entry name" value="CPW_WPC"/>
    <property type="match status" value="4"/>
</dbReference>
<protein>
    <recommendedName>
        <fullName evidence="2">CPW-WPC domain-containing protein</fullName>
    </recommendedName>
</protein>
<comment type="caution">
    <text evidence="3">The sequence shown here is derived from an EMBL/GenBank/DDBJ whole genome shotgun (WGS) entry which is preliminary data.</text>
</comment>
<feature type="compositionally biased region" description="Polar residues" evidence="1">
    <location>
        <begin position="322"/>
        <end position="331"/>
    </location>
</feature>
<dbReference type="NCBIfam" id="TIGR01492">
    <property type="entry name" value="CPW_WPC"/>
    <property type="match status" value="2"/>
</dbReference>
<dbReference type="AlphaFoldDB" id="A0AAD8UST2"/>
<organism evidence="3 4">
    <name type="scientific">Babesia gibsoni</name>
    <dbReference type="NCBI Taxonomy" id="33632"/>
    <lineage>
        <taxon>Eukaryota</taxon>
        <taxon>Sar</taxon>
        <taxon>Alveolata</taxon>
        <taxon>Apicomplexa</taxon>
        <taxon>Aconoidasida</taxon>
        <taxon>Piroplasmida</taxon>
        <taxon>Babesiidae</taxon>
        <taxon>Babesia</taxon>
    </lineage>
</organism>
<reference evidence="3" key="1">
    <citation type="submission" date="2023-08" db="EMBL/GenBank/DDBJ databases">
        <title>Draft sequence of the Babesia gibsoni genome.</title>
        <authorList>
            <person name="Yamagishi J.Y."/>
            <person name="Xuan X.X."/>
        </authorList>
    </citation>
    <scope>NUCLEOTIDE SEQUENCE</scope>
    <source>
        <strain evidence="3">Azabu</strain>
    </source>
</reference>
<dbReference type="EMBL" id="JAVEPI010000001">
    <property type="protein sequence ID" value="KAK1444311.1"/>
    <property type="molecule type" value="Genomic_DNA"/>
</dbReference>
<feature type="domain" description="CPW-WPC" evidence="2">
    <location>
        <begin position="235"/>
        <end position="290"/>
    </location>
</feature>
<evidence type="ECO:0000313" key="3">
    <source>
        <dbReference type="EMBL" id="KAK1444311.1"/>
    </source>
</evidence>
<feature type="domain" description="CPW-WPC" evidence="2">
    <location>
        <begin position="153"/>
        <end position="230"/>
    </location>
</feature>